<dbReference type="SUPFAM" id="SSF51366">
    <property type="entry name" value="Ribulose-phoshate binding barrel"/>
    <property type="match status" value="1"/>
</dbReference>
<dbReference type="Pfam" id="PF00290">
    <property type="entry name" value="Trp_syntA"/>
    <property type="match status" value="1"/>
</dbReference>
<dbReference type="Proteomes" id="UP000594749">
    <property type="component" value="Chromosome"/>
</dbReference>
<dbReference type="HAMAP" id="MF_00131">
    <property type="entry name" value="Trp_synth_alpha"/>
    <property type="match status" value="1"/>
</dbReference>
<dbReference type="InterPro" id="IPR013785">
    <property type="entry name" value="Aldolase_TIM"/>
</dbReference>
<comment type="function">
    <text evidence="8">The alpha subunit is responsible for the aldol cleavage of indoleglycerol phosphate to indole and glyceraldehyde 3-phosphate.</text>
</comment>
<comment type="similarity">
    <text evidence="8 9">Belongs to the TrpA family.</text>
</comment>
<evidence type="ECO:0000256" key="9">
    <source>
        <dbReference type="RuleBase" id="RU003662"/>
    </source>
</evidence>
<accession>A0A7M1LEV0</accession>
<dbReference type="CDD" id="cd04724">
    <property type="entry name" value="Tryptophan_synthase_alpha"/>
    <property type="match status" value="1"/>
</dbReference>
<feature type="active site" description="Proton acceptor" evidence="8">
    <location>
        <position position="60"/>
    </location>
</feature>
<evidence type="ECO:0000256" key="6">
    <source>
        <dbReference type="ARBA" id="ARBA00023239"/>
    </source>
</evidence>
<protein>
    <recommendedName>
        <fullName evidence="8">Tryptophan synthase alpha chain</fullName>
        <ecNumber evidence="8">4.2.1.20</ecNumber>
    </recommendedName>
</protein>
<keyword evidence="3 8" id="KW-0028">Amino-acid biosynthesis</keyword>
<dbReference type="NCBIfam" id="TIGR00262">
    <property type="entry name" value="trpA"/>
    <property type="match status" value="1"/>
</dbReference>
<dbReference type="GO" id="GO:0005829">
    <property type="term" value="C:cytosol"/>
    <property type="evidence" value="ECO:0007669"/>
    <property type="project" value="TreeGrafter"/>
</dbReference>
<dbReference type="InterPro" id="IPR002028">
    <property type="entry name" value="Trp_synthase_suA"/>
</dbReference>
<evidence type="ECO:0000256" key="4">
    <source>
        <dbReference type="ARBA" id="ARBA00022822"/>
    </source>
</evidence>
<dbReference type="PROSITE" id="PS00167">
    <property type="entry name" value="TRP_SYNTHASE_ALPHA"/>
    <property type="match status" value="1"/>
</dbReference>
<dbReference type="EMBL" id="CP063078">
    <property type="protein sequence ID" value="QOQ86594.1"/>
    <property type="molecule type" value="Genomic_DNA"/>
</dbReference>
<evidence type="ECO:0000256" key="7">
    <source>
        <dbReference type="ARBA" id="ARBA00049047"/>
    </source>
</evidence>
<keyword evidence="11" id="KW-1185">Reference proteome</keyword>
<proteinExistence type="inferred from homology"/>
<feature type="active site" description="Proton acceptor" evidence="8">
    <location>
        <position position="49"/>
    </location>
</feature>
<dbReference type="OrthoDB" id="9804578at2"/>
<dbReference type="PANTHER" id="PTHR43406">
    <property type="entry name" value="TRYPTOPHAN SYNTHASE, ALPHA CHAIN"/>
    <property type="match status" value="1"/>
</dbReference>
<dbReference type="InterPro" id="IPR018204">
    <property type="entry name" value="Trp_synthase_alpha_AS"/>
</dbReference>
<evidence type="ECO:0000256" key="3">
    <source>
        <dbReference type="ARBA" id="ARBA00022605"/>
    </source>
</evidence>
<comment type="catalytic activity">
    <reaction evidence="7 8">
        <text>(1S,2R)-1-C-(indol-3-yl)glycerol 3-phosphate + L-serine = D-glyceraldehyde 3-phosphate + L-tryptophan + H2O</text>
        <dbReference type="Rhea" id="RHEA:10532"/>
        <dbReference type="ChEBI" id="CHEBI:15377"/>
        <dbReference type="ChEBI" id="CHEBI:33384"/>
        <dbReference type="ChEBI" id="CHEBI:57912"/>
        <dbReference type="ChEBI" id="CHEBI:58866"/>
        <dbReference type="ChEBI" id="CHEBI:59776"/>
        <dbReference type="EC" id="4.2.1.20"/>
    </reaction>
</comment>
<keyword evidence="4 8" id="KW-0822">Tryptophan biosynthesis</keyword>
<organism evidence="10 11">
    <name type="scientific">Campylobacter corcagiensis</name>
    <dbReference type="NCBI Taxonomy" id="1448857"/>
    <lineage>
        <taxon>Bacteria</taxon>
        <taxon>Pseudomonadati</taxon>
        <taxon>Campylobacterota</taxon>
        <taxon>Epsilonproteobacteria</taxon>
        <taxon>Campylobacterales</taxon>
        <taxon>Campylobacteraceae</taxon>
        <taxon>Campylobacter</taxon>
    </lineage>
</organism>
<dbReference type="UniPathway" id="UPA00035">
    <property type="reaction ID" value="UER00044"/>
</dbReference>
<name>A0A7M1LEV0_9BACT</name>
<reference evidence="10 11" key="1">
    <citation type="submission" date="2020-10" db="EMBL/GenBank/DDBJ databases">
        <title>Campylobacter and Helicobacter PacBio genomes.</title>
        <authorList>
            <person name="Lane C."/>
        </authorList>
    </citation>
    <scope>NUCLEOTIDE SEQUENCE [LARGE SCALE GENOMIC DNA]</scope>
    <source>
        <strain evidence="10 11">2016D-0077</strain>
    </source>
</reference>
<dbReference type="GO" id="GO:0004834">
    <property type="term" value="F:tryptophan synthase activity"/>
    <property type="evidence" value="ECO:0007669"/>
    <property type="project" value="UniProtKB-UniRule"/>
</dbReference>
<evidence type="ECO:0000313" key="10">
    <source>
        <dbReference type="EMBL" id="QOQ86594.1"/>
    </source>
</evidence>
<dbReference type="RefSeq" id="WP_025802821.1">
    <property type="nucleotide sequence ID" value="NZ_CP053842.1"/>
</dbReference>
<gene>
    <name evidence="8" type="primary">trpA</name>
    <name evidence="10" type="ORF">IMC76_05005</name>
</gene>
<comment type="pathway">
    <text evidence="1 8">Amino-acid biosynthesis; L-tryptophan biosynthesis; L-tryptophan from chorismate: step 5/5.</text>
</comment>
<evidence type="ECO:0000313" key="11">
    <source>
        <dbReference type="Proteomes" id="UP000594749"/>
    </source>
</evidence>
<dbReference type="EC" id="4.2.1.20" evidence="8"/>
<keyword evidence="6 8" id="KW-0456">Lyase</keyword>
<evidence type="ECO:0000256" key="2">
    <source>
        <dbReference type="ARBA" id="ARBA00011270"/>
    </source>
</evidence>
<dbReference type="InterPro" id="IPR011060">
    <property type="entry name" value="RibuloseP-bd_barrel"/>
</dbReference>
<sequence length="254" mass="27833">MDKIKKAFDEKLKNGKKANIGYIVGGYPDLNYTKELINNLDKCSLDILEIGIPYTDPLADGKVIFDASFKACQNGVTTDDVFKMLKECKTNKCLVFLVYYNLVFSYGLESFVKKAKEVGISGLIVPDLPCEESDKLFEICKNHGLSLIPLISVTSEYRLPKLLEKSSGFIYAVGSIGVTGGKQTPINRLKHMVGDIKNATNLPVAVGFGIRTNDDVKLTKSYADGAIVGTSIVKLCGNLSVGELLKEIDEIFKD</sequence>
<dbReference type="Gene3D" id="3.20.20.70">
    <property type="entry name" value="Aldolase class I"/>
    <property type="match status" value="1"/>
</dbReference>
<evidence type="ECO:0000256" key="1">
    <source>
        <dbReference type="ARBA" id="ARBA00004733"/>
    </source>
</evidence>
<evidence type="ECO:0000256" key="8">
    <source>
        <dbReference type="HAMAP-Rule" id="MF_00131"/>
    </source>
</evidence>
<dbReference type="AlphaFoldDB" id="A0A7M1LEV0"/>
<comment type="subunit">
    <text evidence="2 8">Tetramer of two alpha and two beta chains.</text>
</comment>
<dbReference type="PANTHER" id="PTHR43406:SF1">
    <property type="entry name" value="TRYPTOPHAN SYNTHASE ALPHA CHAIN, CHLOROPLASTIC"/>
    <property type="match status" value="1"/>
</dbReference>
<evidence type="ECO:0000256" key="5">
    <source>
        <dbReference type="ARBA" id="ARBA00023141"/>
    </source>
</evidence>
<keyword evidence="5 8" id="KW-0057">Aromatic amino acid biosynthesis</keyword>